<keyword evidence="2" id="KW-0378">Hydrolase</keyword>
<dbReference type="EMBL" id="JBHRSB010000002">
    <property type="protein sequence ID" value="MFC2999628.1"/>
    <property type="molecule type" value="Genomic_DNA"/>
</dbReference>
<keyword evidence="3" id="KW-1185">Reference proteome</keyword>
<evidence type="ECO:0000259" key="1">
    <source>
        <dbReference type="Pfam" id="PF12697"/>
    </source>
</evidence>
<dbReference type="Pfam" id="PF12697">
    <property type="entry name" value="Abhydrolase_6"/>
    <property type="match status" value="1"/>
</dbReference>
<name>A0ABV7BSZ0_9PROT</name>
<protein>
    <submittedName>
        <fullName evidence="2">Alpha/beta fold hydrolase</fullName>
    </submittedName>
</protein>
<evidence type="ECO:0000313" key="3">
    <source>
        <dbReference type="Proteomes" id="UP001595420"/>
    </source>
</evidence>
<feature type="domain" description="AB hydrolase-1" evidence="1">
    <location>
        <begin position="22"/>
        <end position="253"/>
    </location>
</feature>
<comment type="caution">
    <text evidence="2">The sequence shown here is derived from an EMBL/GenBank/DDBJ whole genome shotgun (WGS) entry which is preliminary data.</text>
</comment>
<accession>A0ABV7BSZ0</accession>
<dbReference type="GO" id="GO:0016787">
    <property type="term" value="F:hydrolase activity"/>
    <property type="evidence" value="ECO:0007669"/>
    <property type="project" value="UniProtKB-KW"/>
</dbReference>
<dbReference type="RefSeq" id="WP_216835725.1">
    <property type="nucleotide sequence ID" value="NZ_JAFNJS010000002.1"/>
</dbReference>
<evidence type="ECO:0000313" key="2">
    <source>
        <dbReference type="EMBL" id="MFC2999628.1"/>
    </source>
</evidence>
<proteinExistence type="predicted"/>
<gene>
    <name evidence="2" type="ORF">ACFOD3_06980</name>
</gene>
<sequence length="268" mass="28207">MPGVASGRAVLATQAAGQGDPLVFLHANVCDSRMWSAQMAALAATHRVIAYDRRGFGGTRAEAEDFSPVADLMAVIEALGEGRPLVLVGCSQGGRIAIDAALRHPARIRGLVLIAPSLGGAPEPAYPPAIRAMLDRQRAAEAVGDLDAVNALKARLWLDGPLAAEGRVAGPMRDLFLEMNGIALRSPSLGQSLDTAPAFGRLHELRMPALVAWGELDFPHIQDRCRQMAAAMPAATAQALPGAAHLPSLEQPAIITDLLQTFVQRLDG</sequence>
<dbReference type="Proteomes" id="UP001595420">
    <property type="component" value="Unassembled WGS sequence"/>
</dbReference>
<organism evidence="2 3">
    <name type="scientific">Falsiroseomonas tokyonensis</name>
    <dbReference type="NCBI Taxonomy" id="430521"/>
    <lineage>
        <taxon>Bacteria</taxon>
        <taxon>Pseudomonadati</taxon>
        <taxon>Pseudomonadota</taxon>
        <taxon>Alphaproteobacteria</taxon>
        <taxon>Acetobacterales</taxon>
        <taxon>Roseomonadaceae</taxon>
        <taxon>Falsiroseomonas</taxon>
    </lineage>
</organism>
<dbReference type="InterPro" id="IPR000073">
    <property type="entry name" value="AB_hydrolase_1"/>
</dbReference>
<dbReference type="PANTHER" id="PTHR43689:SF8">
    <property type="entry name" value="ALPHA_BETA-HYDROLASES SUPERFAMILY PROTEIN"/>
    <property type="match status" value="1"/>
</dbReference>
<reference evidence="3" key="1">
    <citation type="journal article" date="2019" name="Int. J. Syst. Evol. Microbiol.">
        <title>The Global Catalogue of Microorganisms (GCM) 10K type strain sequencing project: providing services to taxonomists for standard genome sequencing and annotation.</title>
        <authorList>
            <consortium name="The Broad Institute Genomics Platform"/>
            <consortium name="The Broad Institute Genome Sequencing Center for Infectious Disease"/>
            <person name="Wu L."/>
            <person name="Ma J."/>
        </authorList>
    </citation>
    <scope>NUCLEOTIDE SEQUENCE [LARGE SCALE GENOMIC DNA]</scope>
    <source>
        <strain evidence="3">CGMCC 1.16855</strain>
    </source>
</reference>
<dbReference type="PANTHER" id="PTHR43689">
    <property type="entry name" value="HYDROLASE"/>
    <property type="match status" value="1"/>
</dbReference>